<accession>A0A1I0ZSB6</accession>
<dbReference type="InterPro" id="IPR000755">
    <property type="entry name" value="A_A_dipeptidase"/>
</dbReference>
<comment type="function">
    <text evidence="9 10">Catalyzes hydrolysis of the D-alanyl-D-alanine dipeptide.</text>
</comment>
<protein>
    <recommendedName>
        <fullName evidence="9 10">D-alanyl-D-alanine dipeptidase</fullName>
        <shortName evidence="9 10">D-Ala-D-Ala dipeptidase</shortName>
        <ecNumber evidence="9 10">3.4.13.22</ecNumber>
    </recommendedName>
</protein>
<evidence type="ECO:0000256" key="6">
    <source>
        <dbReference type="ARBA" id="ARBA00022997"/>
    </source>
</evidence>
<feature type="binding site" evidence="9">
    <location>
        <position position="194"/>
    </location>
    <ligand>
        <name>Zn(2+)</name>
        <dbReference type="ChEBI" id="CHEBI:29105"/>
        <note>catalytic</note>
    </ligand>
</feature>
<keyword evidence="3 9" id="KW-0479">Metal-binding</keyword>
<evidence type="ECO:0000256" key="7">
    <source>
        <dbReference type="ARBA" id="ARBA00023049"/>
    </source>
</evidence>
<dbReference type="SUPFAM" id="SSF55166">
    <property type="entry name" value="Hedgehog/DD-peptidase"/>
    <property type="match status" value="1"/>
</dbReference>
<comment type="similarity">
    <text evidence="9 10">Belongs to the peptidase M15D family.</text>
</comment>
<dbReference type="Gene3D" id="3.30.1380.10">
    <property type="match status" value="1"/>
</dbReference>
<evidence type="ECO:0000256" key="1">
    <source>
        <dbReference type="ARBA" id="ARBA00001362"/>
    </source>
</evidence>
<keyword evidence="5 9" id="KW-0862">Zinc</keyword>
<dbReference type="GO" id="GO:0160237">
    <property type="term" value="F:D-Ala-D-Ala dipeptidase activity"/>
    <property type="evidence" value="ECO:0007669"/>
    <property type="project" value="UniProtKB-EC"/>
</dbReference>
<dbReference type="HAMAP" id="MF_01924">
    <property type="entry name" value="A_A_dipeptidase"/>
    <property type="match status" value="1"/>
</dbReference>
<feature type="active site" description="Proton donor/acceptor" evidence="9">
    <location>
        <position position="191"/>
    </location>
</feature>
<organism evidence="11 12">
    <name type="scientific">Flavobacterium swingsii</name>
    <dbReference type="NCBI Taxonomy" id="498292"/>
    <lineage>
        <taxon>Bacteria</taxon>
        <taxon>Pseudomonadati</taxon>
        <taxon>Bacteroidota</taxon>
        <taxon>Flavobacteriia</taxon>
        <taxon>Flavobacteriales</taxon>
        <taxon>Flavobacteriaceae</taxon>
        <taxon>Flavobacterium</taxon>
    </lineage>
</organism>
<evidence type="ECO:0000313" key="12">
    <source>
        <dbReference type="Proteomes" id="UP000199604"/>
    </source>
</evidence>
<keyword evidence="4 9" id="KW-0378">Hydrolase</keyword>
<dbReference type="PIRSF" id="PIRSF026671">
    <property type="entry name" value="AA_dipeptidase"/>
    <property type="match status" value="1"/>
</dbReference>
<keyword evidence="2 9" id="KW-0645">Protease</keyword>
<keyword evidence="8 10" id="KW-0961">Cell wall biogenesis/degradation</keyword>
<dbReference type="PANTHER" id="PTHR43126:SF1">
    <property type="entry name" value="D-ALANYL-D-ALANINE DIPEPTIDASE"/>
    <property type="match status" value="1"/>
</dbReference>
<evidence type="ECO:0000256" key="3">
    <source>
        <dbReference type="ARBA" id="ARBA00022723"/>
    </source>
</evidence>
<dbReference type="EMBL" id="FOJT01000006">
    <property type="protein sequence ID" value="SFB28391.1"/>
    <property type="molecule type" value="Genomic_DNA"/>
</dbReference>
<comment type="catalytic activity">
    <reaction evidence="1 9 10">
        <text>D-alanyl-D-alanine + H2O = 2 D-alanine</text>
        <dbReference type="Rhea" id="RHEA:20661"/>
        <dbReference type="ChEBI" id="CHEBI:15377"/>
        <dbReference type="ChEBI" id="CHEBI:57416"/>
        <dbReference type="ChEBI" id="CHEBI:57822"/>
        <dbReference type="EC" id="3.4.13.22"/>
    </reaction>
</comment>
<dbReference type="AlphaFoldDB" id="A0A1I0ZSB6"/>
<evidence type="ECO:0000256" key="5">
    <source>
        <dbReference type="ARBA" id="ARBA00022833"/>
    </source>
</evidence>
<evidence type="ECO:0000313" key="11">
    <source>
        <dbReference type="EMBL" id="SFB28391.1"/>
    </source>
</evidence>
<dbReference type="CDD" id="cd14840">
    <property type="entry name" value="D-Ala-D-Ala_dipeptidase_Aad"/>
    <property type="match status" value="1"/>
</dbReference>
<evidence type="ECO:0000256" key="9">
    <source>
        <dbReference type="HAMAP-Rule" id="MF_01924"/>
    </source>
</evidence>
<gene>
    <name evidence="11" type="ORF">SAMN05660845_2391</name>
</gene>
<dbReference type="GO" id="GO:0006508">
    <property type="term" value="P:proteolysis"/>
    <property type="evidence" value="ECO:0007669"/>
    <property type="project" value="UniProtKB-KW"/>
</dbReference>
<dbReference type="InterPro" id="IPR009045">
    <property type="entry name" value="Zn_M74/Hedgehog-like"/>
</dbReference>
<proteinExistence type="inferred from homology"/>
<dbReference type="PANTHER" id="PTHR43126">
    <property type="entry name" value="D-ALANYL-D-ALANINE DIPEPTIDASE"/>
    <property type="match status" value="1"/>
</dbReference>
<feature type="binding site" evidence="9">
    <location>
        <position position="134"/>
    </location>
    <ligand>
        <name>Zn(2+)</name>
        <dbReference type="ChEBI" id="CHEBI:29105"/>
        <note>catalytic</note>
    </ligand>
</feature>
<dbReference type="Pfam" id="PF01427">
    <property type="entry name" value="Peptidase_M15"/>
    <property type="match status" value="1"/>
</dbReference>
<name>A0A1I0ZSB6_9FLAO</name>
<dbReference type="EC" id="3.4.13.22" evidence="9 10"/>
<comment type="cofactor">
    <cofactor evidence="9">
        <name>Zn(2+)</name>
        <dbReference type="ChEBI" id="CHEBI:29105"/>
    </cofactor>
    <text evidence="9">Binds 1 zinc ion per subunit.</text>
</comment>
<evidence type="ECO:0000256" key="2">
    <source>
        <dbReference type="ARBA" id="ARBA00022670"/>
    </source>
</evidence>
<dbReference type="Proteomes" id="UP000199604">
    <property type="component" value="Unassembled WGS sequence"/>
</dbReference>
<dbReference type="RefSeq" id="WP_091477493.1">
    <property type="nucleotide sequence ID" value="NZ_FOJT01000006.1"/>
</dbReference>
<feature type="site" description="Transition state stabilizer" evidence="9">
    <location>
        <position position="100"/>
    </location>
</feature>
<sequence length="213" mass="25214">MKIKTLLLFVFIINYIIPCKSQNTQQNQVIISDTTFVNIKDYSSDFILDMKYATEDNFLKTKVYDCESCFSRLKTVKSLIEANDEFKRKGYKIKIFDCYRPIDVQKKMWAIVPDVNYVANPTRGSIHNRGGAVDITLVDENGIELEMGTAFDFFGIESSHDYRDFPRKVLRNRRLLKKIMTRNNFESYDSEWWHYNLIDSKKDNLSNFKWKCE</sequence>
<evidence type="ECO:0000256" key="10">
    <source>
        <dbReference type="PIRNR" id="PIRNR026671"/>
    </source>
</evidence>
<evidence type="ECO:0000256" key="4">
    <source>
        <dbReference type="ARBA" id="ARBA00022801"/>
    </source>
</evidence>
<feature type="binding site" evidence="9">
    <location>
        <position position="127"/>
    </location>
    <ligand>
        <name>Zn(2+)</name>
        <dbReference type="ChEBI" id="CHEBI:29105"/>
        <note>catalytic</note>
    </ligand>
</feature>
<keyword evidence="7 9" id="KW-0482">Metalloprotease</keyword>
<evidence type="ECO:0000256" key="8">
    <source>
        <dbReference type="ARBA" id="ARBA00023316"/>
    </source>
</evidence>
<dbReference type="GO" id="GO:0071555">
    <property type="term" value="P:cell wall organization"/>
    <property type="evidence" value="ECO:0007669"/>
    <property type="project" value="UniProtKB-KW"/>
</dbReference>
<dbReference type="GO" id="GO:0008237">
    <property type="term" value="F:metallopeptidase activity"/>
    <property type="evidence" value="ECO:0007669"/>
    <property type="project" value="UniProtKB-KW"/>
</dbReference>
<dbReference type="OrthoDB" id="9801430at2"/>
<keyword evidence="6 9" id="KW-0224">Dipeptidase</keyword>
<dbReference type="STRING" id="498292.SAMN05660845_2391"/>
<reference evidence="12" key="1">
    <citation type="submission" date="2016-10" db="EMBL/GenBank/DDBJ databases">
        <authorList>
            <person name="Varghese N."/>
            <person name="Submissions S."/>
        </authorList>
    </citation>
    <scope>NUCLEOTIDE SEQUENCE [LARGE SCALE GENOMIC DNA]</scope>
    <source>
        <strain evidence="12">DSM 21789</strain>
    </source>
</reference>
<keyword evidence="12" id="KW-1185">Reference proteome</keyword>
<dbReference type="GO" id="GO:0008270">
    <property type="term" value="F:zinc ion binding"/>
    <property type="evidence" value="ECO:0007669"/>
    <property type="project" value="UniProtKB-UniRule"/>
</dbReference>